<dbReference type="Proteomes" id="UP001558652">
    <property type="component" value="Unassembled WGS sequence"/>
</dbReference>
<reference evidence="2 3" key="1">
    <citation type="submission" date="2024-07" db="EMBL/GenBank/DDBJ databases">
        <title>Chromosome-level genome assembly of the water stick insect Ranatra chinensis (Heteroptera: Nepidae).</title>
        <authorList>
            <person name="Liu X."/>
        </authorList>
    </citation>
    <scope>NUCLEOTIDE SEQUENCE [LARGE SCALE GENOMIC DNA]</scope>
    <source>
        <strain evidence="2">Cailab_2021Rc</strain>
        <tissue evidence="2">Muscle</tissue>
    </source>
</reference>
<comment type="caution">
    <text evidence="2">The sequence shown here is derived from an EMBL/GenBank/DDBJ whole genome shotgun (WGS) entry which is preliminary data.</text>
</comment>
<dbReference type="AlphaFoldDB" id="A0ABD0YB74"/>
<evidence type="ECO:0000256" key="1">
    <source>
        <dbReference type="SAM" id="MobiDB-lite"/>
    </source>
</evidence>
<evidence type="ECO:0000313" key="3">
    <source>
        <dbReference type="Proteomes" id="UP001558652"/>
    </source>
</evidence>
<feature type="compositionally biased region" description="Basic and acidic residues" evidence="1">
    <location>
        <begin position="49"/>
        <end position="75"/>
    </location>
</feature>
<dbReference type="EMBL" id="JBFDAA010000010">
    <property type="protein sequence ID" value="KAL1124576.1"/>
    <property type="molecule type" value="Genomic_DNA"/>
</dbReference>
<name>A0ABD0YB74_9HEMI</name>
<sequence length="223" mass="25031">MSKRQRTDLETTPQRCLIFFLTDRISYIVYDLFALHIGAIHLKLARNHDRNEDGKETRPRPGHKDNNEYKNYENLRRKRPESEPNCVLLFTIINPVYPITVFHGNNEVGVKEWPRGLLGNVERGMLALERRGLIFCRQHRKDTPHMNCSGVMSVENPPRDSSVGLAEASGLHRPLGSGVEVANPPSRGELAQLFLRVDIKMNLTWLSVGAVVGIEGGGGASVI</sequence>
<proteinExistence type="predicted"/>
<gene>
    <name evidence="2" type="ORF">AAG570_001200</name>
</gene>
<accession>A0ABD0YB74</accession>
<organism evidence="2 3">
    <name type="scientific">Ranatra chinensis</name>
    <dbReference type="NCBI Taxonomy" id="642074"/>
    <lineage>
        <taxon>Eukaryota</taxon>
        <taxon>Metazoa</taxon>
        <taxon>Ecdysozoa</taxon>
        <taxon>Arthropoda</taxon>
        <taxon>Hexapoda</taxon>
        <taxon>Insecta</taxon>
        <taxon>Pterygota</taxon>
        <taxon>Neoptera</taxon>
        <taxon>Paraneoptera</taxon>
        <taxon>Hemiptera</taxon>
        <taxon>Heteroptera</taxon>
        <taxon>Panheteroptera</taxon>
        <taxon>Nepomorpha</taxon>
        <taxon>Nepidae</taxon>
        <taxon>Ranatrinae</taxon>
        <taxon>Ranatra</taxon>
    </lineage>
</organism>
<keyword evidence="3" id="KW-1185">Reference proteome</keyword>
<protein>
    <submittedName>
        <fullName evidence="2">Uncharacterized protein</fullName>
    </submittedName>
</protein>
<evidence type="ECO:0000313" key="2">
    <source>
        <dbReference type="EMBL" id="KAL1124576.1"/>
    </source>
</evidence>
<feature type="region of interest" description="Disordered" evidence="1">
    <location>
        <begin position="49"/>
        <end position="76"/>
    </location>
</feature>